<feature type="compositionally biased region" description="Low complexity" evidence="1">
    <location>
        <begin position="122"/>
        <end position="137"/>
    </location>
</feature>
<feature type="region of interest" description="Disordered" evidence="1">
    <location>
        <begin position="114"/>
        <end position="137"/>
    </location>
</feature>
<reference evidence="2" key="1">
    <citation type="submission" date="2020-03" db="EMBL/GenBank/DDBJ databases">
        <title>Solimonas marina sp. nov., isolated from deep seawater of the Pacific Ocean.</title>
        <authorList>
            <person name="Liu X."/>
            <person name="Lai Q."/>
            <person name="Sun F."/>
            <person name="Gai Y."/>
            <person name="Li G."/>
            <person name="Shao Z."/>
        </authorList>
    </citation>
    <scope>NUCLEOTIDE SEQUENCE</scope>
    <source>
        <strain evidence="2">C16B3</strain>
    </source>
</reference>
<comment type="caution">
    <text evidence="2">The sequence shown here is derived from an EMBL/GenBank/DDBJ whole genome shotgun (WGS) entry which is preliminary data.</text>
</comment>
<dbReference type="EMBL" id="JAAVXB010000001">
    <property type="protein sequence ID" value="NKF21295.1"/>
    <property type="molecule type" value="Genomic_DNA"/>
</dbReference>
<organism evidence="2 3">
    <name type="scientific">Solimonas marina</name>
    <dbReference type="NCBI Taxonomy" id="2714601"/>
    <lineage>
        <taxon>Bacteria</taxon>
        <taxon>Pseudomonadati</taxon>
        <taxon>Pseudomonadota</taxon>
        <taxon>Gammaproteobacteria</taxon>
        <taxon>Nevskiales</taxon>
        <taxon>Nevskiaceae</taxon>
        <taxon>Solimonas</taxon>
    </lineage>
</organism>
<protein>
    <recommendedName>
        <fullName evidence="4">PBP domain-containing protein</fullName>
    </recommendedName>
</protein>
<proteinExistence type="predicted"/>
<evidence type="ECO:0000256" key="1">
    <source>
        <dbReference type="SAM" id="MobiDB-lite"/>
    </source>
</evidence>
<dbReference type="Gene3D" id="3.40.190.10">
    <property type="entry name" value="Periplasmic binding protein-like II"/>
    <property type="match status" value="1"/>
</dbReference>
<evidence type="ECO:0000313" key="3">
    <source>
        <dbReference type="Proteomes" id="UP000653472"/>
    </source>
</evidence>
<sequence length="137" mass="15050">MLLSTEAAWAQSVEVITGPDRDAAGISHTLLLSLFTMRVRQWPDGEPAHVYVMPDSNPLHEQFCREILGTYPYVLQNAWERLIYTGTGQAPVVVYSEQEMKDKVRATDGAIGYIRTDDDEPASPSRAAAVAPTGGRS</sequence>
<evidence type="ECO:0008006" key="4">
    <source>
        <dbReference type="Google" id="ProtNLM"/>
    </source>
</evidence>
<evidence type="ECO:0000313" key="2">
    <source>
        <dbReference type="EMBL" id="NKF21295.1"/>
    </source>
</evidence>
<dbReference type="RefSeq" id="WP_168146523.1">
    <property type="nucleotide sequence ID" value="NZ_JAAVXB010000001.1"/>
</dbReference>
<gene>
    <name evidence="2" type="ORF">G7Y82_03120</name>
</gene>
<dbReference type="SUPFAM" id="SSF53850">
    <property type="entry name" value="Periplasmic binding protein-like II"/>
    <property type="match status" value="1"/>
</dbReference>
<dbReference type="Proteomes" id="UP000653472">
    <property type="component" value="Unassembled WGS sequence"/>
</dbReference>
<accession>A0A969W844</accession>
<dbReference type="AlphaFoldDB" id="A0A969W844"/>
<name>A0A969W844_9GAMM</name>
<keyword evidence="3" id="KW-1185">Reference proteome</keyword>